<accession>A0A9N9TVK4</accession>
<evidence type="ECO:0000256" key="4">
    <source>
        <dbReference type="ARBA" id="ARBA00022729"/>
    </source>
</evidence>
<keyword evidence="2" id="KW-0336">GPI-anchor</keyword>
<dbReference type="GO" id="GO:0098552">
    <property type="term" value="C:side of membrane"/>
    <property type="evidence" value="ECO:0007669"/>
    <property type="project" value="UniProtKB-KW"/>
</dbReference>
<reference evidence="10" key="1">
    <citation type="submission" date="2022-01" db="EMBL/GenBank/DDBJ databases">
        <authorList>
            <person name="King R."/>
        </authorList>
    </citation>
    <scope>NUCLEOTIDE SEQUENCE</scope>
</reference>
<keyword evidence="4 9" id="KW-0732">Signal</keyword>
<gene>
    <name evidence="10" type="ORF">PHYEVI_LOCUS9435</name>
</gene>
<dbReference type="GO" id="GO:0032222">
    <property type="term" value="P:regulation of synaptic transmission, cholinergic"/>
    <property type="evidence" value="ECO:0007669"/>
    <property type="project" value="InterPro"/>
</dbReference>
<feature type="chain" id="PRO_5040369706" description="Protein sleepless" evidence="9">
    <location>
        <begin position="24"/>
        <end position="144"/>
    </location>
</feature>
<comment type="subcellular location">
    <subcellularLocation>
        <location evidence="1">Membrane</location>
        <topology evidence="1">Lipid-anchor</topology>
        <topology evidence="1">GPI-anchor</topology>
    </subcellularLocation>
</comment>
<feature type="signal peptide" evidence="9">
    <location>
        <begin position="1"/>
        <end position="23"/>
    </location>
</feature>
<dbReference type="OrthoDB" id="6420171at2759"/>
<evidence type="ECO:0000256" key="2">
    <source>
        <dbReference type="ARBA" id="ARBA00022622"/>
    </source>
</evidence>
<dbReference type="PANTHER" id="PTHR33562:SF23">
    <property type="entry name" value="PROTEIN QUIVER"/>
    <property type="match status" value="1"/>
</dbReference>
<dbReference type="SUPFAM" id="SSF57302">
    <property type="entry name" value="Snake toxin-like"/>
    <property type="match status" value="1"/>
</dbReference>
<evidence type="ECO:0000256" key="3">
    <source>
        <dbReference type="ARBA" id="ARBA00022692"/>
    </source>
</evidence>
<proteinExistence type="predicted"/>
<keyword evidence="8" id="KW-0449">Lipoprotein</keyword>
<dbReference type="InterPro" id="IPR031424">
    <property type="entry name" value="QVR-like"/>
</dbReference>
<evidence type="ECO:0000256" key="7">
    <source>
        <dbReference type="ARBA" id="ARBA00023180"/>
    </source>
</evidence>
<protein>
    <recommendedName>
        <fullName evidence="12">Protein sleepless</fullName>
    </recommendedName>
</protein>
<dbReference type="Pfam" id="PF17064">
    <property type="entry name" value="QVR"/>
    <property type="match status" value="1"/>
</dbReference>
<keyword evidence="6" id="KW-0472">Membrane</keyword>
<dbReference type="PANTHER" id="PTHR33562">
    <property type="entry name" value="ATILLA, ISOFORM B-RELATED-RELATED"/>
    <property type="match status" value="1"/>
</dbReference>
<keyword evidence="11" id="KW-1185">Reference proteome</keyword>
<evidence type="ECO:0000256" key="1">
    <source>
        <dbReference type="ARBA" id="ARBA00004589"/>
    </source>
</evidence>
<evidence type="ECO:0000313" key="10">
    <source>
        <dbReference type="EMBL" id="CAG9863135.1"/>
    </source>
</evidence>
<dbReference type="EMBL" id="OU900099">
    <property type="protein sequence ID" value="CAG9863135.1"/>
    <property type="molecule type" value="Genomic_DNA"/>
</dbReference>
<dbReference type="Proteomes" id="UP001153712">
    <property type="component" value="Chromosome 6"/>
</dbReference>
<keyword evidence="3" id="KW-0812">Transmembrane</keyword>
<evidence type="ECO:0000256" key="6">
    <source>
        <dbReference type="ARBA" id="ARBA00023136"/>
    </source>
</evidence>
<dbReference type="InterPro" id="IPR050975">
    <property type="entry name" value="Sleep_regulator"/>
</dbReference>
<organism evidence="10 11">
    <name type="scientific">Phyllotreta striolata</name>
    <name type="common">Striped flea beetle</name>
    <name type="synonym">Crioceris striolata</name>
    <dbReference type="NCBI Taxonomy" id="444603"/>
    <lineage>
        <taxon>Eukaryota</taxon>
        <taxon>Metazoa</taxon>
        <taxon>Ecdysozoa</taxon>
        <taxon>Arthropoda</taxon>
        <taxon>Hexapoda</taxon>
        <taxon>Insecta</taxon>
        <taxon>Pterygota</taxon>
        <taxon>Neoptera</taxon>
        <taxon>Endopterygota</taxon>
        <taxon>Coleoptera</taxon>
        <taxon>Polyphaga</taxon>
        <taxon>Cucujiformia</taxon>
        <taxon>Chrysomeloidea</taxon>
        <taxon>Chrysomelidae</taxon>
        <taxon>Galerucinae</taxon>
        <taxon>Alticini</taxon>
        <taxon>Phyllotreta</taxon>
    </lineage>
</organism>
<name>A0A9N9TVK4_PHYSR</name>
<evidence type="ECO:0008006" key="12">
    <source>
        <dbReference type="Google" id="ProtNLM"/>
    </source>
</evidence>
<evidence type="ECO:0000256" key="8">
    <source>
        <dbReference type="ARBA" id="ARBA00023288"/>
    </source>
</evidence>
<dbReference type="InterPro" id="IPR045860">
    <property type="entry name" value="Snake_toxin-like_sf"/>
</dbReference>
<dbReference type="GO" id="GO:0030431">
    <property type="term" value="P:sleep"/>
    <property type="evidence" value="ECO:0007669"/>
    <property type="project" value="InterPro"/>
</dbReference>
<dbReference type="AlphaFoldDB" id="A0A9N9TVK4"/>
<evidence type="ECO:0000256" key="9">
    <source>
        <dbReference type="SAM" id="SignalP"/>
    </source>
</evidence>
<evidence type="ECO:0000256" key="5">
    <source>
        <dbReference type="ARBA" id="ARBA00022989"/>
    </source>
</evidence>
<keyword evidence="5" id="KW-1133">Transmembrane helix</keyword>
<keyword evidence="7" id="KW-0325">Glycoprotein</keyword>
<evidence type="ECO:0000313" key="11">
    <source>
        <dbReference type="Proteomes" id="UP001153712"/>
    </source>
</evidence>
<sequence>MSTSFKVQVFCLAIFSLIGLGYSIKCYQCNSGVDPDCAALTVNDTSSKHYKECTGDYEGESPFCRIYVTNVLHIQEPEKAVRILRSCGWIRNKTLPQQESCRNDNSDFILKTKCQCFKDGCNSSHHWEPSKLLMVLFLILPILW</sequence>